<keyword evidence="4 5" id="KW-0694">RNA-binding</keyword>
<evidence type="ECO:0000256" key="5">
    <source>
        <dbReference type="PROSITE-ProRule" id="PRU00266"/>
    </source>
</evidence>
<dbReference type="PROSITE" id="PS50137">
    <property type="entry name" value="DS_RBD"/>
    <property type="match status" value="1"/>
</dbReference>
<keyword evidence="9" id="KW-1185">Reference proteome</keyword>
<feature type="domain" description="DRBM" evidence="6">
    <location>
        <begin position="255"/>
        <end position="326"/>
    </location>
</feature>
<evidence type="ECO:0000313" key="8">
    <source>
        <dbReference type="EMBL" id="EFC49801.1"/>
    </source>
</evidence>
<dbReference type="SUPFAM" id="SSF54768">
    <property type="entry name" value="dsRNA-binding domain-like"/>
    <property type="match status" value="1"/>
</dbReference>
<accession>D2V0W3</accession>
<sequence length="339" mass="38435">MRRILSSTTTSSRNVIFSRVNFNNSTTNHHHQYHHCEHFPALSGLTTCCYHTNLTNNNKRQEQRILDEKTAIIVESFKKLCIENEIPLPLDDKTLLTSIVQTRGLSSEGSRLNFVGRNVTALCVADYLFAHFPNLTHDHLVMATLEFLKNRTIVQVAKSLKLDGLLSSSLTLVASSNNLNNRDDSDLDNPPIDSEVTGSGLNIERNNLDSLLVFSIYRMVGALFEQHGLMEARKFIVRNLIAQSIDITAMLQYFDPKTQLAQMVRTGEMHEHAHKTVQYKEVSKDEKRFVTVHVYVDNDVIGEGTGQTKKIAEQKAAQDALNKWFSHYYSAPTPLQKFN</sequence>
<dbReference type="GO" id="GO:0003725">
    <property type="term" value="F:double-stranded RNA binding"/>
    <property type="evidence" value="ECO:0007669"/>
    <property type="project" value="TreeGrafter"/>
</dbReference>
<evidence type="ECO:0000313" key="9">
    <source>
        <dbReference type="Proteomes" id="UP000006671"/>
    </source>
</evidence>
<evidence type="ECO:0000256" key="1">
    <source>
        <dbReference type="ARBA" id="ARBA00022722"/>
    </source>
</evidence>
<dbReference type="InParanoid" id="D2V0W3"/>
<evidence type="ECO:0000256" key="3">
    <source>
        <dbReference type="ARBA" id="ARBA00022801"/>
    </source>
</evidence>
<dbReference type="CDD" id="cd10845">
    <property type="entry name" value="DSRM_RNAse_III_family"/>
    <property type="match status" value="1"/>
</dbReference>
<dbReference type="RefSeq" id="XP_002682545.1">
    <property type="nucleotide sequence ID" value="XM_002682499.1"/>
</dbReference>
<keyword evidence="2" id="KW-0255">Endonuclease</keyword>
<dbReference type="OMA" id="GEMHEHA"/>
<dbReference type="KEGG" id="ngr:NAEGRDRAFT_45793"/>
<evidence type="ECO:0000259" key="7">
    <source>
        <dbReference type="PROSITE" id="PS50142"/>
    </source>
</evidence>
<dbReference type="SMART" id="SM00358">
    <property type="entry name" value="DSRM"/>
    <property type="match status" value="1"/>
</dbReference>
<dbReference type="InterPro" id="IPR036389">
    <property type="entry name" value="RNase_III_sf"/>
</dbReference>
<dbReference type="GeneID" id="8852312"/>
<keyword evidence="1" id="KW-0540">Nuclease</keyword>
<dbReference type="GO" id="GO:0006396">
    <property type="term" value="P:RNA processing"/>
    <property type="evidence" value="ECO:0007669"/>
    <property type="project" value="InterPro"/>
</dbReference>
<dbReference type="GO" id="GO:0010468">
    <property type="term" value="P:regulation of gene expression"/>
    <property type="evidence" value="ECO:0007669"/>
    <property type="project" value="TreeGrafter"/>
</dbReference>
<keyword evidence="3" id="KW-0378">Hydrolase</keyword>
<dbReference type="VEuPathDB" id="AmoebaDB:NAEGRDRAFT_45793"/>
<dbReference type="AlphaFoldDB" id="D2V0W3"/>
<dbReference type="STRING" id="5762.D2V0W3"/>
<name>D2V0W3_NAEGR</name>
<dbReference type="SUPFAM" id="SSF69065">
    <property type="entry name" value="RNase III domain-like"/>
    <property type="match status" value="1"/>
</dbReference>
<dbReference type="GO" id="GO:0005634">
    <property type="term" value="C:nucleus"/>
    <property type="evidence" value="ECO:0007669"/>
    <property type="project" value="TreeGrafter"/>
</dbReference>
<evidence type="ECO:0000256" key="4">
    <source>
        <dbReference type="ARBA" id="ARBA00022884"/>
    </source>
</evidence>
<dbReference type="EMBL" id="GG738847">
    <property type="protein sequence ID" value="EFC49801.1"/>
    <property type="molecule type" value="Genomic_DNA"/>
</dbReference>
<proteinExistence type="predicted"/>
<dbReference type="GO" id="GO:0004525">
    <property type="term" value="F:ribonuclease III activity"/>
    <property type="evidence" value="ECO:0007669"/>
    <property type="project" value="InterPro"/>
</dbReference>
<dbReference type="PROSITE" id="PS50142">
    <property type="entry name" value="RNASE_3_2"/>
    <property type="match status" value="1"/>
</dbReference>
<dbReference type="PANTHER" id="PTHR11207">
    <property type="entry name" value="RIBONUCLEASE III"/>
    <property type="match status" value="1"/>
</dbReference>
<dbReference type="Gene3D" id="1.10.1520.10">
    <property type="entry name" value="Ribonuclease III domain"/>
    <property type="match status" value="1"/>
</dbReference>
<reference evidence="8 9" key="1">
    <citation type="journal article" date="2010" name="Cell">
        <title>The genome of Naegleria gruberi illuminates early eukaryotic versatility.</title>
        <authorList>
            <person name="Fritz-Laylin L.K."/>
            <person name="Prochnik S.E."/>
            <person name="Ginger M.L."/>
            <person name="Dacks J.B."/>
            <person name="Carpenter M.L."/>
            <person name="Field M.C."/>
            <person name="Kuo A."/>
            <person name="Paredez A."/>
            <person name="Chapman J."/>
            <person name="Pham J."/>
            <person name="Shu S."/>
            <person name="Neupane R."/>
            <person name="Cipriano M."/>
            <person name="Mancuso J."/>
            <person name="Tu H."/>
            <person name="Salamov A."/>
            <person name="Lindquist E."/>
            <person name="Shapiro H."/>
            <person name="Lucas S."/>
            <person name="Grigoriev I.V."/>
            <person name="Cande W.Z."/>
            <person name="Fulton C."/>
            <person name="Rokhsar D.S."/>
            <person name="Dawson S.C."/>
        </authorList>
    </citation>
    <scope>NUCLEOTIDE SEQUENCE [LARGE SCALE GENOMIC DNA]</scope>
    <source>
        <strain evidence="8 9">NEG-M</strain>
    </source>
</reference>
<dbReference type="OrthoDB" id="67027at2759"/>
<dbReference type="Pfam" id="PF00035">
    <property type="entry name" value="dsrm"/>
    <property type="match status" value="1"/>
</dbReference>
<feature type="domain" description="RNase III" evidence="7">
    <location>
        <begin position="110"/>
        <end position="228"/>
    </location>
</feature>
<dbReference type="InterPro" id="IPR014720">
    <property type="entry name" value="dsRBD_dom"/>
</dbReference>
<dbReference type="InterPro" id="IPR000999">
    <property type="entry name" value="RNase_III_dom"/>
</dbReference>
<dbReference type="PANTHER" id="PTHR11207:SF0">
    <property type="entry name" value="RIBONUCLEASE 3"/>
    <property type="match status" value="1"/>
</dbReference>
<evidence type="ECO:0000256" key="2">
    <source>
        <dbReference type="ARBA" id="ARBA00022759"/>
    </source>
</evidence>
<dbReference type="eggNOG" id="KOG3769">
    <property type="taxonomic scope" value="Eukaryota"/>
</dbReference>
<dbReference type="Gene3D" id="3.30.160.20">
    <property type="match status" value="1"/>
</dbReference>
<organism evidence="9">
    <name type="scientific">Naegleria gruberi</name>
    <name type="common">Amoeba</name>
    <dbReference type="NCBI Taxonomy" id="5762"/>
    <lineage>
        <taxon>Eukaryota</taxon>
        <taxon>Discoba</taxon>
        <taxon>Heterolobosea</taxon>
        <taxon>Tetramitia</taxon>
        <taxon>Eutetramitia</taxon>
        <taxon>Vahlkampfiidae</taxon>
        <taxon>Naegleria</taxon>
    </lineage>
</organism>
<dbReference type="Proteomes" id="UP000006671">
    <property type="component" value="Unassembled WGS sequence"/>
</dbReference>
<protein>
    <submittedName>
        <fullName evidence="8">Predicted protein</fullName>
    </submittedName>
</protein>
<gene>
    <name evidence="8" type="ORF">NAEGRDRAFT_45793</name>
</gene>
<evidence type="ECO:0000259" key="6">
    <source>
        <dbReference type="PROSITE" id="PS50137"/>
    </source>
</evidence>
<dbReference type="Pfam" id="PF00636">
    <property type="entry name" value="Ribonuclease_3"/>
    <property type="match status" value="1"/>
</dbReference>